<sequence>MGYRVVECSAATGAGAAEARAVLGQRLTLICGQSGAGKSSLLNVWDPSVDLRTGAVSRKFDRGVHTTIRAELLELADGGRLIDSPGIRALELGAIEARDIRHRFRDFQRWLLRCEYSACLCDGEPGCAVRAAVDAHQIHPDRYESYLRLLREVRERERERAHA</sequence>
<dbReference type="NCBIfam" id="TIGR00157">
    <property type="entry name" value="ribosome small subunit-dependent GTPase A"/>
    <property type="match status" value="1"/>
</dbReference>
<dbReference type="PANTHER" id="PTHR32120">
    <property type="entry name" value="SMALL RIBOSOMAL SUBUNIT BIOGENESIS GTPASE RSGA"/>
    <property type="match status" value="1"/>
</dbReference>
<dbReference type="PANTHER" id="PTHR32120:SF11">
    <property type="entry name" value="SMALL RIBOSOMAL SUBUNIT BIOGENESIS GTPASE RSGA 1, MITOCHONDRIAL-RELATED"/>
    <property type="match status" value="1"/>
</dbReference>
<organism evidence="2 3">
    <name type="scientific">Geodia barretti</name>
    <name type="common">Barrett's horny sponge</name>
    <dbReference type="NCBI Taxonomy" id="519541"/>
    <lineage>
        <taxon>Eukaryota</taxon>
        <taxon>Metazoa</taxon>
        <taxon>Porifera</taxon>
        <taxon>Demospongiae</taxon>
        <taxon>Heteroscleromorpha</taxon>
        <taxon>Tetractinellida</taxon>
        <taxon>Astrophorina</taxon>
        <taxon>Geodiidae</taxon>
        <taxon>Geodia</taxon>
    </lineage>
</organism>
<dbReference type="GO" id="GO:0005525">
    <property type="term" value="F:GTP binding"/>
    <property type="evidence" value="ECO:0007669"/>
    <property type="project" value="InterPro"/>
</dbReference>
<evidence type="ECO:0000313" key="2">
    <source>
        <dbReference type="EMBL" id="CAI8045140.1"/>
    </source>
</evidence>
<dbReference type="InterPro" id="IPR004881">
    <property type="entry name" value="Ribosome_biogen_GTPase_RsgA"/>
</dbReference>
<keyword evidence="3" id="KW-1185">Reference proteome</keyword>
<evidence type="ECO:0000313" key="3">
    <source>
        <dbReference type="Proteomes" id="UP001174909"/>
    </source>
</evidence>
<dbReference type="InterPro" id="IPR027417">
    <property type="entry name" value="P-loop_NTPase"/>
</dbReference>
<dbReference type="PROSITE" id="PS50936">
    <property type="entry name" value="ENGC_GTPASE"/>
    <property type="match status" value="1"/>
</dbReference>
<dbReference type="GO" id="GO:0003924">
    <property type="term" value="F:GTPase activity"/>
    <property type="evidence" value="ECO:0007669"/>
    <property type="project" value="InterPro"/>
</dbReference>
<dbReference type="Pfam" id="PF03193">
    <property type="entry name" value="RsgA_GTPase"/>
    <property type="match status" value="1"/>
</dbReference>
<dbReference type="AlphaFoldDB" id="A0AA35TB87"/>
<feature type="domain" description="EngC GTPase" evidence="1">
    <location>
        <begin position="1"/>
        <end position="88"/>
    </location>
</feature>
<dbReference type="EMBL" id="CASHTH010003452">
    <property type="protein sequence ID" value="CAI8045140.1"/>
    <property type="molecule type" value="Genomic_DNA"/>
</dbReference>
<protein>
    <submittedName>
        <fullName evidence="2">Small ribosomal subunit biogenesis GTPase RsgA</fullName>
    </submittedName>
</protein>
<dbReference type="Proteomes" id="UP001174909">
    <property type="component" value="Unassembled WGS sequence"/>
</dbReference>
<dbReference type="Gene3D" id="1.10.40.50">
    <property type="entry name" value="Probable gtpase engc, domain 3"/>
    <property type="match status" value="1"/>
</dbReference>
<reference evidence="2" key="1">
    <citation type="submission" date="2023-03" db="EMBL/GenBank/DDBJ databases">
        <authorList>
            <person name="Steffen K."/>
            <person name="Cardenas P."/>
        </authorList>
    </citation>
    <scope>NUCLEOTIDE SEQUENCE</scope>
</reference>
<dbReference type="Gene3D" id="3.40.50.300">
    <property type="entry name" value="P-loop containing nucleotide triphosphate hydrolases"/>
    <property type="match status" value="1"/>
</dbReference>
<dbReference type="InterPro" id="IPR010914">
    <property type="entry name" value="RsgA_GTPase_dom"/>
</dbReference>
<accession>A0AA35TB87</accession>
<gene>
    <name evidence="2" type="ORF">GBAR_LOCUS24982</name>
</gene>
<evidence type="ECO:0000259" key="1">
    <source>
        <dbReference type="PROSITE" id="PS50936"/>
    </source>
</evidence>
<proteinExistence type="predicted"/>
<name>A0AA35TB87_GEOBA</name>
<dbReference type="SUPFAM" id="SSF52540">
    <property type="entry name" value="P-loop containing nucleoside triphosphate hydrolases"/>
    <property type="match status" value="1"/>
</dbReference>
<comment type="caution">
    <text evidence="2">The sequence shown here is derived from an EMBL/GenBank/DDBJ whole genome shotgun (WGS) entry which is preliminary data.</text>
</comment>